<dbReference type="InterPro" id="IPR005174">
    <property type="entry name" value="KIB1-4_b-propeller"/>
</dbReference>
<dbReference type="AlphaFoldDB" id="A0A835II23"/>
<dbReference type="PANTHER" id="PTHR44259">
    <property type="entry name" value="OS07G0183000 PROTEIN-RELATED"/>
    <property type="match status" value="1"/>
</dbReference>
<reference evidence="2 3" key="1">
    <citation type="submission" date="2020-10" db="EMBL/GenBank/DDBJ databases">
        <title>The Coptis chinensis genome and diversification of protoberbering-type alkaloids.</title>
        <authorList>
            <person name="Wang B."/>
            <person name="Shu S."/>
            <person name="Song C."/>
            <person name="Liu Y."/>
        </authorList>
    </citation>
    <scope>NUCLEOTIDE SEQUENCE [LARGE SCALE GENOMIC DNA]</scope>
    <source>
        <strain evidence="2">HL-2020</strain>
        <tissue evidence="2">Leaf</tissue>
    </source>
</reference>
<protein>
    <recommendedName>
        <fullName evidence="1">KIB1-4 beta-propeller domain-containing protein</fullName>
    </recommendedName>
</protein>
<evidence type="ECO:0000313" key="2">
    <source>
        <dbReference type="EMBL" id="KAF9616827.1"/>
    </source>
</evidence>
<accession>A0A835II23</accession>
<dbReference type="OrthoDB" id="642536at2759"/>
<dbReference type="Proteomes" id="UP000631114">
    <property type="component" value="Unassembled WGS sequence"/>
</dbReference>
<keyword evidence="3" id="KW-1185">Reference proteome</keyword>
<evidence type="ECO:0000259" key="1">
    <source>
        <dbReference type="Pfam" id="PF03478"/>
    </source>
</evidence>
<name>A0A835II23_9MAGN</name>
<dbReference type="InterPro" id="IPR050942">
    <property type="entry name" value="F-box_BR-signaling"/>
</dbReference>
<proteinExistence type="predicted"/>
<sequence>MLNPLSRIQISFPSRTTFRYQYDFDAAGPEHLCRVFVKKFALASNPCFLTIPPALESDKSSVVMAIYGEGFRLAFASPGDEAWTDVESPIGCYDDIMFFNGSFYAVDTDGMLRICVITTTPPKTVDIAMSPGWC</sequence>
<feature type="domain" description="KIB1-4 beta-propeller" evidence="1">
    <location>
        <begin position="1"/>
        <end position="123"/>
    </location>
</feature>
<evidence type="ECO:0000313" key="3">
    <source>
        <dbReference type="Proteomes" id="UP000631114"/>
    </source>
</evidence>
<gene>
    <name evidence="2" type="ORF">IFM89_032677</name>
</gene>
<dbReference type="EMBL" id="JADFTS010000003">
    <property type="protein sequence ID" value="KAF9616827.1"/>
    <property type="molecule type" value="Genomic_DNA"/>
</dbReference>
<comment type="caution">
    <text evidence="2">The sequence shown here is derived from an EMBL/GenBank/DDBJ whole genome shotgun (WGS) entry which is preliminary data.</text>
</comment>
<organism evidence="2 3">
    <name type="scientific">Coptis chinensis</name>
    <dbReference type="NCBI Taxonomy" id="261450"/>
    <lineage>
        <taxon>Eukaryota</taxon>
        <taxon>Viridiplantae</taxon>
        <taxon>Streptophyta</taxon>
        <taxon>Embryophyta</taxon>
        <taxon>Tracheophyta</taxon>
        <taxon>Spermatophyta</taxon>
        <taxon>Magnoliopsida</taxon>
        <taxon>Ranunculales</taxon>
        <taxon>Ranunculaceae</taxon>
        <taxon>Coptidoideae</taxon>
        <taxon>Coptis</taxon>
    </lineage>
</organism>
<dbReference type="PANTHER" id="PTHR44259:SF114">
    <property type="entry name" value="OS06G0707300 PROTEIN"/>
    <property type="match status" value="1"/>
</dbReference>
<dbReference type="Pfam" id="PF03478">
    <property type="entry name" value="Beta-prop_KIB1-4"/>
    <property type="match status" value="1"/>
</dbReference>